<evidence type="ECO:0000313" key="5">
    <source>
        <dbReference type="Proteomes" id="UP000515758"/>
    </source>
</evidence>
<dbReference type="InterPro" id="IPR001647">
    <property type="entry name" value="HTH_TetR"/>
</dbReference>
<keyword evidence="1 2" id="KW-0238">DNA-binding</keyword>
<protein>
    <submittedName>
        <fullName evidence="4">TetR family transcriptional regulator</fullName>
    </submittedName>
</protein>
<feature type="domain" description="HTH tetR-type" evidence="3">
    <location>
        <begin position="62"/>
        <end position="122"/>
    </location>
</feature>
<dbReference type="GO" id="GO:0003677">
    <property type="term" value="F:DNA binding"/>
    <property type="evidence" value="ECO:0007669"/>
    <property type="project" value="UniProtKB-UniRule"/>
</dbReference>
<gene>
    <name evidence="4" type="ORF">WP2W18E11_10290</name>
</gene>
<dbReference type="Pfam" id="PF00440">
    <property type="entry name" value="TetR_N"/>
    <property type="match status" value="1"/>
</dbReference>
<dbReference type="EMBL" id="AP021936">
    <property type="protein sequence ID" value="BBQ48031.1"/>
    <property type="molecule type" value="Genomic_DNA"/>
</dbReference>
<accession>A0A6S4UIY3</accession>
<dbReference type="PROSITE" id="PS50977">
    <property type="entry name" value="HTH_TETR_2"/>
    <property type="match status" value="1"/>
</dbReference>
<proteinExistence type="predicted"/>
<organism evidence="4 5">
    <name type="scientific">Acinetobacter pittii</name>
    <name type="common">Acinetobacter genomosp. 3</name>
    <dbReference type="NCBI Taxonomy" id="48296"/>
    <lineage>
        <taxon>Bacteria</taxon>
        <taxon>Pseudomonadati</taxon>
        <taxon>Pseudomonadota</taxon>
        <taxon>Gammaproteobacteria</taxon>
        <taxon>Moraxellales</taxon>
        <taxon>Moraxellaceae</taxon>
        <taxon>Acinetobacter</taxon>
        <taxon>Acinetobacter calcoaceticus/baumannii complex</taxon>
    </lineage>
</organism>
<evidence type="ECO:0000313" key="4">
    <source>
        <dbReference type="EMBL" id="BBQ48031.1"/>
    </source>
</evidence>
<dbReference type="AlphaFoldDB" id="A0A6S4UIY3"/>
<feature type="DNA-binding region" description="H-T-H motif" evidence="2">
    <location>
        <begin position="85"/>
        <end position="104"/>
    </location>
</feature>
<dbReference type="InterPro" id="IPR009057">
    <property type="entry name" value="Homeodomain-like_sf"/>
</dbReference>
<evidence type="ECO:0000259" key="3">
    <source>
        <dbReference type="PROSITE" id="PS50977"/>
    </source>
</evidence>
<evidence type="ECO:0000256" key="2">
    <source>
        <dbReference type="PROSITE-ProRule" id="PRU00335"/>
    </source>
</evidence>
<dbReference type="Proteomes" id="UP000515758">
    <property type="component" value="Chromosome"/>
</dbReference>
<dbReference type="Gene3D" id="1.10.357.10">
    <property type="entry name" value="Tetracycline Repressor, domain 2"/>
    <property type="match status" value="1"/>
</dbReference>
<reference evidence="4 5" key="1">
    <citation type="submission" date="2019-12" db="EMBL/GenBank/DDBJ databases">
        <title>complete genome sequences of Acinetobacter pittii str. WP2-W18-ESBL-11 isolated from wastewater treatment plant effluent.</title>
        <authorList>
            <person name="Sekizuka T."/>
            <person name="Itokawa K."/>
            <person name="Yatsu K."/>
            <person name="Inamine Y."/>
            <person name="Kuroda M."/>
        </authorList>
    </citation>
    <scope>NUCLEOTIDE SEQUENCE [LARGE SCALE GENOMIC DNA]</scope>
    <source>
        <strain evidence="4 5">WP2-W18-ESBL-11</strain>
    </source>
</reference>
<evidence type="ECO:0000256" key="1">
    <source>
        <dbReference type="ARBA" id="ARBA00023125"/>
    </source>
</evidence>
<dbReference type="SUPFAM" id="SSF46689">
    <property type="entry name" value="Homeodomain-like"/>
    <property type="match status" value="1"/>
</dbReference>
<name>A0A6S4UIY3_ACIPI</name>
<sequence>MTLGFSGFKSLRLKKIALTIKLEMCQAQSLWLCYAFFSPKKLSRLETTRIYNGKNMPNLVLSTRAIQIINTSIHLFHHHGFHTVGIDRIVKESHTPKATFYNYFHSKERFIEICLIVQKERLKEKVVSIVEYDQSTNGKDKLKKLYFLHSDVEGPYYLLFKAIFETKLTYPKAYITAVRYRTWLINEIYSQLRTLKNDTTFQDAKLFLYMIEGEIIQLLSSDTAIEREKVLDCFLAGLV</sequence>